<keyword evidence="3" id="KW-1185">Reference proteome</keyword>
<dbReference type="SUPFAM" id="SSF53720">
    <property type="entry name" value="ALDH-like"/>
    <property type="match status" value="1"/>
</dbReference>
<dbReference type="Gene3D" id="3.40.605.10">
    <property type="entry name" value="Aldehyde Dehydrogenase, Chain A, domain 1"/>
    <property type="match status" value="1"/>
</dbReference>
<feature type="non-terminal residue" evidence="2">
    <location>
        <position position="1"/>
    </location>
</feature>
<name>A0ABW6CSG4_9CAUL</name>
<dbReference type="InterPro" id="IPR016162">
    <property type="entry name" value="Ald_DH_N"/>
</dbReference>
<dbReference type="RefSeq" id="WP_377370775.1">
    <property type="nucleotide sequence ID" value="NZ_JAOTJD010000030.1"/>
</dbReference>
<dbReference type="Proteomes" id="UP001598130">
    <property type="component" value="Unassembled WGS sequence"/>
</dbReference>
<accession>A0ABW6CSG4</accession>
<evidence type="ECO:0008006" key="4">
    <source>
        <dbReference type="Google" id="ProtNLM"/>
    </source>
</evidence>
<proteinExistence type="predicted"/>
<evidence type="ECO:0000256" key="1">
    <source>
        <dbReference type="ARBA" id="ARBA00023002"/>
    </source>
</evidence>
<evidence type="ECO:0000313" key="3">
    <source>
        <dbReference type="Proteomes" id="UP001598130"/>
    </source>
</evidence>
<dbReference type="EMBL" id="JAOTJD010000030">
    <property type="protein sequence ID" value="MFD3265263.1"/>
    <property type="molecule type" value="Genomic_DNA"/>
</dbReference>
<protein>
    <recommendedName>
        <fullName evidence="4">Aldehyde dehydrogenase family protein</fullName>
    </recommendedName>
</protein>
<comment type="caution">
    <text evidence="2">The sequence shown here is derived from an EMBL/GenBank/DDBJ whole genome shotgun (WGS) entry which is preliminary data.</text>
</comment>
<reference evidence="2 3" key="1">
    <citation type="submission" date="2022-09" db="EMBL/GenBank/DDBJ databases">
        <title>New species of Phenylobacterium.</title>
        <authorList>
            <person name="Mieszkin S."/>
        </authorList>
    </citation>
    <scope>NUCLEOTIDE SEQUENCE [LARGE SCALE GENOMIC DNA]</scope>
    <source>
        <strain evidence="2 3">HK31-G</strain>
    </source>
</reference>
<dbReference type="InterPro" id="IPR016161">
    <property type="entry name" value="Ald_DH/histidinol_DH"/>
</dbReference>
<keyword evidence="1" id="KW-0560">Oxidoreductase</keyword>
<gene>
    <name evidence="2" type="ORF">OCL97_14995</name>
</gene>
<evidence type="ECO:0000313" key="2">
    <source>
        <dbReference type="EMBL" id="MFD3265263.1"/>
    </source>
</evidence>
<sequence length="37" mass="4080">FGGYKMSGNGREWGDFGFHEFLETKAILGYAPKPAAE</sequence>
<organism evidence="2 3">
    <name type="scientific">Phenylobacterium ferrooxidans</name>
    <dbReference type="NCBI Taxonomy" id="2982689"/>
    <lineage>
        <taxon>Bacteria</taxon>
        <taxon>Pseudomonadati</taxon>
        <taxon>Pseudomonadota</taxon>
        <taxon>Alphaproteobacteria</taxon>
        <taxon>Caulobacterales</taxon>
        <taxon>Caulobacteraceae</taxon>
        <taxon>Phenylobacterium</taxon>
    </lineage>
</organism>